<evidence type="ECO:0008006" key="3">
    <source>
        <dbReference type="Google" id="ProtNLM"/>
    </source>
</evidence>
<dbReference type="STRING" id="1121939.L861_24075"/>
<accession>S2KLU2</accession>
<dbReference type="SUPFAM" id="SSF53822">
    <property type="entry name" value="Periplasmic binding protein-like I"/>
    <property type="match status" value="1"/>
</dbReference>
<comment type="caution">
    <text evidence="1">The sequence shown here is derived from an EMBL/GenBank/DDBJ whole genome shotgun (WGS) entry which is preliminary data.</text>
</comment>
<evidence type="ECO:0000313" key="1">
    <source>
        <dbReference type="EMBL" id="EPC02890.1"/>
    </source>
</evidence>
<keyword evidence="2" id="KW-1185">Reference proteome</keyword>
<proteinExistence type="predicted"/>
<organism evidence="1 2">
    <name type="scientific">Litchfieldella anticariensis (strain DSM 16096 / CECT 5854 / CIP 108499 / LMG 22089 / FP35)</name>
    <name type="common">Halomonas anticariensis</name>
    <dbReference type="NCBI Taxonomy" id="1121939"/>
    <lineage>
        <taxon>Bacteria</taxon>
        <taxon>Pseudomonadati</taxon>
        <taxon>Pseudomonadota</taxon>
        <taxon>Gammaproteobacteria</taxon>
        <taxon>Oceanospirillales</taxon>
        <taxon>Halomonadaceae</taxon>
        <taxon>Litchfieldella</taxon>
    </lineage>
</organism>
<dbReference type="eggNOG" id="COG0683">
    <property type="taxonomic scope" value="Bacteria"/>
</dbReference>
<dbReference type="Gene3D" id="3.40.50.2300">
    <property type="match status" value="2"/>
</dbReference>
<dbReference type="PATRIC" id="fig|1121939.11.peg.1804"/>
<sequence length="355" mass="38176">MKELSCPKWLHDAHWLRNRRGLKVAACESRGENAIDLMLAVYLATLDHDISLDLTCYDDHRDPKMATALAQGLAIDGTQVVIGHFAAPTAMSAGRIYDHHPMLFLAPGCSDPELCSGTGPGAHAVRFFGSDDEQADCLLAAVPAGARVSIFAQRGNYGQRLGKVLHQRLSAHASAATIEFLNADGGQRRTKVVNSDLIVVAGSCEFAKQIAEDLPLSGGQTLLFSDDCRMGVAVKLQLPARKLVAALECDLESPTYTHFAQLEKRAMDLAGRPPGPYFLTSYLACQALCIALREVPNALPSLLRNAILGQRIPSPYGVLSFDEAGNQLGHKWILKTVPPHVCNAQTDGGVCAITL</sequence>
<name>S2KLU2_LITA3</name>
<dbReference type="PANTHER" id="PTHR47151:SF2">
    <property type="entry name" value="AMINO ACID BINDING PROTEIN"/>
    <property type="match status" value="1"/>
</dbReference>
<dbReference type="Proteomes" id="UP000014463">
    <property type="component" value="Unassembled WGS sequence"/>
</dbReference>
<evidence type="ECO:0000313" key="2">
    <source>
        <dbReference type="Proteomes" id="UP000014463"/>
    </source>
</evidence>
<dbReference type="PANTHER" id="PTHR47151">
    <property type="entry name" value="LEU/ILE/VAL-BINDING ABC TRANSPORTER SUBUNIT"/>
    <property type="match status" value="1"/>
</dbReference>
<dbReference type="EMBL" id="ASTJ01000023">
    <property type="protein sequence ID" value="EPC02890.1"/>
    <property type="molecule type" value="Genomic_DNA"/>
</dbReference>
<reference evidence="1 2" key="1">
    <citation type="journal article" date="2013" name="Genome Announc.">
        <title>Draft genome sequence of the moderately halophilic gammaproteobacterium Halomonas anticariensis FP35.</title>
        <authorList>
            <person name="Tahrioui A."/>
            <person name="Quesada E."/>
            <person name="Llamas I."/>
        </authorList>
    </citation>
    <scope>NUCLEOTIDE SEQUENCE [LARGE SCALE GENOMIC DNA]</scope>
    <source>
        <strain evidence="2">DSM 16096 / CECT 5854 / LMG 22089 / FP35</strain>
    </source>
</reference>
<dbReference type="RefSeq" id="WP_016416308.1">
    <property type="nucleotide sequence ID" value="NZ_AUAB01000015.1"/>
</dbReference>
<protein>
    <recommendedName>
        <fullName evidence="3">Leucine-binding protein domain-containing protein</fullName>
    </recommendedName>
</protein>
<dbReference type="AlphaFoldDB" id="S2KLU2"/>
<gene>
    <name evidence="1" type="ORF">L861_24075</name>
</gene>
<dbReference type="InterPro" id="IPR028082">
    <property type="entry name" value="Peripla_BP_I"/>
</dbReference>